<keyword evidence="7" id="KW-1185">Reference proteome</keyword>
<dbReference type="GO" id="GO:0005524">
    <property type="term" value="F:ATP binding"/>
    <property type="evidence" value="ECO:0007669"/>
    <property type="project" value="UniProtKB-KW"/>
</dbReference>
<evidence type="ECO:0000313" key="6">
    <source>
        <dbReference type="EMBL" id="ACR11243.1"/>
    </source>
</evidence>
<dbReference type="EMBL" id="CP001614">
    <property type="protein sequence ID" value="ACR11243.1"/>
    <property type="molecule type" value="Genomic_DNA"/>
</dbReference>
<proteinExistence type="inferred from homology"/>
<dbReference type="InterPro" id="IPR027417">
    <property type="entry name" value="P-loop_NTPase"/>
</dbReference>
<dbReference type="GO" id="GO:0016887">
    <property type="term" value="F:ATP hydrolysis activity"/>
    <property type="evidence" value="ECO:0007669"/>
    <property type="project" value="InterPro"/>
</dbReference>
<dbReference type="InterPro" id="IPR003593">
    <property type="entry name" value="AAA+_ATPase"/>
</dbReference>
<dbReference type="PROSITE" id="PS50893">
    <property type="entry name" value="ABC_TRANSPORTER_2"/>
    <property type="match status" value="1"/>
</dbReference>
<evidence type="ECO:0000256" key="2">
    <source>
        <dbReference type="ARBA" id="ARBA00022741"/>
    </source>
</evidence>
<dbReference type="SUPFAM" id="SSF52540">
    <property type="entry name" value="P-loop containing nucleoside triphosphate hydrolases"/>
    <property type="match status" value="1"/>
</dbReference>
<dbReference type="FunFam" id="3.40.50.300:FF:000032">
    <property type="entry name" value="Export ABC transporter ATP-binding protein"/>
    <property type="match status" value="1"/>
</dbReference>
<name>C5BK34_TERTT</name>
<evidence type="ECO:0000259" key="5">
    <source>
        <dbReference type="PROSITE" id="PS50893"/>
    </source>
</evidence>
<gene>
    <name evidence="6" type="ordered locus">TERTU_2278</name>
</gene>
<dbReference type="eggNOG" id="COG1136">
    <property type="taxonomic scope" value="Bacteria"/>
</dbReference>
<dbReference type="GO" id="GO:0022857">
    <property type="term" value="F:transmembrane transporter activity"/>
    <property type="evidence" value="ECO:0007669"/>
    <property type="project" value="TreeGrafter"/>
</dbReference>
<evidence type="ECO:0000313" key="7">
    <source>
        <dbReference type="Proteomes" id="UP000009080"/>
    </source>
</evidence>
<dbReference type="PANTHER" id="PTHR24220:SF648">
    <property type="entry name" value="ABC TRANSPORTER ATP-BINDING PROTEIN YTRE"/>
    <property type="match status" value="1"/>
</dbReference>
<organism evidence="6 7">
    <name type="scientific">Teredinibacter turnerae (strain ATCC 39867 / T7901)</name>
    <dbReference type="NCBI Taxonomy" id="377629"/>
    <lineage>
        <taxon>Bacteria</taxon>
        <taxon>Pseudomonadati</taxon>
        <taxon>Pseudomonadota</taxon>
        <taxon>Gammaproteobacteria</taxon>
        <taxon>Cellvibrionales</taxon>
        <taxon>Cellvibrionaceae</taxon>
        <taxon>Teredinibacter</taxon>
    </lineage>
</organism>
<comment type="similarity">
    <text evidence="4">Belongs to the ABC transporter superfamily. Macrolide exporter (TC 3.A.1.122) family.</text>
</comment>
<dbReference type="GO" id="GO:0005886">
    <property type="term" value="C:plasma membrane"/>
    <property type="evidence" value="ECO:0007669"/>
    <property type="project" value="TreeGrafter"/>
</dbReference>
<dbReference type="Proteomes" id="UP000009080">
    <property type="component" value="Chromosome"/>
</dbReference>
<dbReference type="GO" id="GO:1902495">
    <property type="term" value="C:transmembrane transporter complex"/>
    <property type="evidence" value="ECO:0007669"/>
    <property type="project" value="UniProtKB-ARBA"/>
</dbReference>
<feature type="domain" description="ABC transporter" evidence="5">
    <location>
        <begin position="6"/>
        <end position="241"/>
    </location>
</feature>
<dbReference type="OrthoDB" id="9778897at2"/>
<dbReference type="RefSeq" id="WP_015817355.1">
    <property type="nucleotide sequence ID" value="NC_012997.1"/>
</dbReference>
<dbReference type="Pfam" id="PF00005">
    <property type="entry name" value="ABC_tran"/>
    <property type="match status" value="1"/>
</dbReference>
<dbReference type="PANTHER" id="PTHR24220">
    <property type="entry name" value="IMPORT ATP-BINDING PROTEIN"/>
    <property type="match status" value="1"/>
</dbReference>
<dbReference type="SMART" id="SM00382">
    <property type="entry name" value="AAA"/>
    <property type="match status" value="1"/>
</dbReference>
<protein>
    <submittedName>
        <fullName evidence="6">ABC transporter, ATP-binding protein</fullName>
    </submittedName>
</protein>
<dbReference type="AlphaFoldDB" id="C5BK34"/>
<evidence type="ECO:0000256" key="4">
    <source>
        <dbReference type="ARBA" id="ARBA00038388"/>
    </source>
</evidence>
<evidence type="ECO:0000256" key="3">
    <source>
        <dbReference type="ARBA" id="ARBA00022840"/>
    </source>
</evidence>
<keyword evidence="1" id="KW-0813">Transport</keyword>
<dbReference type="InterPro" id="IPR003439">
    <property type="entry name" value="ABC_transporter-like_ATP-bd"/>
</dbReference>
<keyword evidence="3 6" id="KW-0067">ATP-binding</keyword>
<accession>C5BK34</accession>
<dbReference type="STRING" id="377629.TERTU_2278"/>
<dbReference type="InterPro" id="IPR017911">
    <property type="entry name" value="MacB-like_ATP-bd"/>
</dbReference>
<sequence>MATPLIELENIHKIYRTEDVETLAVNNVSMKVNSGEYLLITGPSGGGKSTLLSIMGLLEGASSGRYSLAGQDITSHGRSKLAEIRNRELGFVFQAFNLIDDYTVFDNVALPIRYRKEFTKKEIKKRVEKALEEVDMLHRIKHHPSQLSGGQQQRVAIARAIIGAPKIIYADEPTGNLDSRNAATIMTLLKEQHSAGVTVCVVSHDDRHLVDATQRYAMLDGSLQHSSTVDSVVSPFKENHAVMD</sequence>
<dbReference type="InterPro" id="IPR017871">
    <property type="entry name" value="ABC_transporter-like_CS"/>
</dbReference>
<dbReference type="HOGENOM" id="CLU_000604_1_22_6"/>
<dbReference type="Gene3D" id="3.40.50.300">
    <property type="entry name" value="P-loop containing nucleotide triphosphate hydrolases"/>
    <property type="match status" value="1"/>
</dbReference>
<dbReference type="PROSITE" id="PS00211">
    <property type="entry name" value="ABC_TRANSPORTER_1"/>
    <property type="match status" value="1"/>
</dbReference>
<evidence type="ECO:0000256" key="1">
    <source>
        <dbReference type="ARBA" id="ARBA00022448"/>
    </source>
</evidence>
<dbReference type="CDD" id="cd03255">
    <property type="entry name" value="ABC_MJ0796_LolCDE_FtsE"/>
    <property type="match status" value="1"/>
</dbReference>
<dbReference type="InterPro" id="IPR015854">
    <property type="entry name" value="ABC_transpr_LolD-like"/>
</dbReference>
<keyword evidence="2" id="KW-0547">Nucleotide-binding</keyword>
<dbReference type="KEGG" id="ttu:TERTU_2278"/>
<reference evidence="6 7" key="1">
    <citation type="journal article" date="2009" name="PLoS ONE">
        <title>The complete genome of Teredinibacter turnerae T7901: an intracellular endosymbiont of marine wood-boring bivalves (shipworms).</title>
        <authorList>
            <person name="Yang J.C."/>
            <person name="Madupu R."/>
            <person name="Durkin A.S."/>
            <person name="Ekborg N.A."/>
            <person name="Pedamallu C.S."/>
            <person name="Hostetler J.B."/>
            <person name="Radune D."/>
            <person name="Toms B.S."/>
            <person name="Henrissat B."/>
            <person name="Coutinho P.M."/>
            <person name="Schwarz S."/>
            <person name="Field L."/>
            <person name="Trindade-Silva A.E."/>
            <person name="Soares C.A.G."/>
            <person name="Elshahawi S."/>
            <person name="Hanora A."/>
            <person name="Schmidt E.W."/>
            <person name="Haygood M.G."/>
            <person name="Posfai J."/>
            <person name="Benner J."/>
            <person name="Madinger C."/>
            <person name="Nove J."/>
            <person name="Anton B."/>
            <person name="Chaudhary K."/>
            <person name="Foster J."/>
            <person name="Holman A."/>
            <person name="Kumar S."/>
            <person name="Lessard P.A."/>
            <person name="Luyten Y.A."/>
            <person name="Slatko B."/>
            <person name="Wood N."/>
            <person name="Wu B."/>
            <person name="Teplitski M."/>
            <person name="Mougous J.D."/>
            <person name="Ward N."/>
            <person name="Eisen J.A."/>
            <person name="Badger J.H."/>
            <person name="Distel D.L."/>
        </authorList>
    </citation>
    <scope>NUCLEOTIDE SEQUENCE [LARGE SCALE GENOMIC DNA]</scope>
    <source>
        <strain evidence="7">ATCC 39867 / T7901</strain>
    </source>
</reference>